<accession>A0ABN0TPL7</accession>
<proteinExistence type="predicted"/>
<gene>
    <name evidence="3" type="ORF">GCM10009539_10450</name>
</gene>
<evidence type="ECO:0000313" key="4">
    <source>
        <dbReference type="Proteomes" id="UP001500967"/>
    </source>
</evidence>
<comment type="caution">
    <text evidence="3">The sequence shown here is derived from an EMBL/GenBank/DDBJ whole genome shotgun (WGS) entry which is preliminary data.</text>
</comment>
<name>A0ABN0TPL7_9ACTN</name>
<keyword evidence="2" id="KW-1133">Transmembrane helix</keyword>
<dbReference type="Proteomes" id="UP001500967">
    <property type="component" value="Unassembled WGS sequence"/>
</dbReference>
<dbReference type="RefSeq" id="WP_344647590.1">
    <property type="nucleotide sequence ID" value="NZ_BAAAGX010000006.1"/>
</dbReference>
<protein>
    <submittedName>
        <fullName evidence="3">Uncharacterized protein</fullName>
    </submittedName>
</protein>
<sequence>MRRPYLAGLLTGIGAVFLVLLVVLVFVWLDDTEPLALPGSRNVARTPSDEVRVPYRGHLPPSMVPPSPPQSPPSEPPPAGVAGACDRVLRHVDTAVALLRTLPTIDPDLAAWNQSSTDLLADVSWAPRPMRQPIRIVHRAVRQALYWFATRDPVPFIEVAEAEQARAELHAMCDRPEPKPTETSPQAPSPSPSPSTSSPRPDVRV</sequence>
<feature type="compositionally biased region" description="Basic and acidic residues" evidence="1">
    <location>
        <begin position="170"/>
        <end position="180"/>
    </location>
</feature>
<keyword evidence="2" id="KW-0472">Membrane</keyword>
<keyword evidence="2" id="KW-0812">Transmembrane</keyword>
<feature type="region of interest" description="Disordered" evidence="1">
    <location>
        <begin position="48"/>
        <end position="81"/>
    </location>
</feature>
<feature type="region of interest" description="Disordered" evidence="1">
    <location>
        <begin position="170"/>
        <end position="205"/>
    </location>
</feature>
<organism evidence="3 4">
    <name type="scientific">Cryptosporangium japonicum</name>
    <dbReference type="NCBI Taxonomy" id="80872"/>
    <lineage>
        <taxon>Bacteria</taxon>
        <taxon>Bacillati</taxon>
        <taxon>Actinomycetota</taxon>
        <taxon>Actinomycetes</taxon>
        <taxon>Cryptosporangiales</taxon>
        <taxon>Cryptosporangiaceae</taxon>
        <taxon>Cryptosporangium</taxon>
    </lineage>
</organism>
<keyword evidence="4" id="KW-1185">Reference proteome</keyword>
<dbReference type="EMBL" id="BAAAGX010000006">
    <property type="protein sequence ID" value="GAA0226957.1"/>
    <property type="molecule type" value="Genomic_DNA"/>
</dbReference>
<evidence type="ECO:0000313" key="3">
    <source>
        <dbReference type="EMBL" id="GAA0226957.1"/>
    </source>
</evidence>
<evidence type="ECO:0000256" key="1">
    <source>
        <dbReference type="SAM" id="MobiDB-lite"/>
    </source>
</evidence>
<reference evidence="3 4" key="1">
    <citation type="journal article" date="2019" name="Int. J. Syst. Evol. Microbiol.">
        <title>The Global Catalogue of Microorganisms (GCM) 10K type strain sequencing project: providing services to taxonomists for standard genome sequencing and annotation.</title>
        <authorList>
            <consortium name="The Broad Institute Genomics Platform"/>
            <consortium name="The Broad Institute Genome Sequencing Center for Infectious Disease"/>
            <person name="Wu L."/>
            <person name="Ma J."/>
        </authorList>
    </citation>
    <scope>NUCLEOTIDE SEQUENCE [LARGE SCALE GENOMIC DNA]</scope>
    <source>
        <strain evidence="3 4">JCM 10425</strain>
    </source>
</reference>
<feature type="compositionally biased region" description="Pro residues" evidence="1">
    <location>
        <begin position="62"/>
        <end position="79"/>
    </location>
</feature>
<feature type="transmembrane region" description="Helical" evidence="2">
    <location>
        <begin position="7"/>
        <end position="29"/>
    </location>
</feature>
<evidence type="ECO:0000256" key="2">
    <source>
        <dbReference type="SAM" id="Phobius"/>
    </source>
</evidence>